<dbReference type="KEGG" id="mhib:MHIB_12460"/>
<gene>
    <name evidence="1" type="ORF">MHIB_12460</name>
</gene>
<proteinExistence type="predicted"/>
<dbReference type="AlphaFoldDB" id="A0A7I7X3H7"/>
<dbReference type="Proteomes" id="UP000467260">
    <property type="component" value="Chromosome"/>
</dbReference>
<evidence type="ECO:0000313" key="1">
    <source>
        <dbReference type="EMBL" id="BBZ22828.1"/>
    </source>
</evidence>
<sequence length="72" mass="8239">MRFAMLRGGDWEVGLRIARNVAVDNGNSASSNPVRSDRVSLKRFAHDVGFKSHNTVATFSWRRMGRRHRRAL</sequence>
<name>A0A7I7X3H7_9MYCO</name>
<dbReference type="EMBL" id="AP022609">
    <property type="protein sequence ID" value="BBZ22828.1"/>
    <property type="molecule type" value="Genomic_DNA"/>
</dbReference>
<accession>A0A7I7X3H7</accession>
<organism evidence="1 2">
    <name type="scientific">Mycolicibacter hiberniae</name>
    <dbReference type="NCBI Taxonomy" id="29314"/>
    <lineage>
        <taxon>Bacteria</taxon>
        <taxon>Bacillati</taxon>
        <taxon>Actinomycetota</taxon>
        <taxon>Actinomycetes</taxon>
        <taxon>Mycobacteriales</taxon>
        <taxon>Mycobacteriaceae</taxon>
        <taxon>Mycolicibacter</taxon>
    </lineage>
</organism>
<reference evidence="1 2" key="1">
    <citation type="journal article" date="2019" name="Emerg. Microbes Infect.">
        <title>Comprehensive subspecies identification of 175 nontuberculous mycobacteria species based on 7547 genomic profiles.</title>
        <authorList>
            <person name="Matsumoto Y."/>
            <person name="Kinjo T."/>
            <person name="Motooka D."/>
            <person name="Nabeya D."/>
            <person name="Jung N."/>
            <person name="Uechi K."/>
            <person name="Horii T."/>
            <person name="Iida T."/>
            <person name="Fujita J."/>
            <person name="Nakamura S."/>
        </authorList>
    </citation>
    <scope>NUCLEOTIDE SEQUENCE [LARGE SCALE GENOMIC DNA]</scope>
    <source>
        <strain evidence="1 2">JCM 13571</strain>
    </source>
</reference>
<protein>
    <submittedName>
        <fullName evidence="1">Uncharacterized protein</fullName>
    </submittedName>
</protein>
<evidence type="ECO:0000313" key="2">
    <source>
        <dbReference type="Proteomes" id="UP000467260"/>
    </source>
</evidence>
<keyword evidence="2" id="KW-1185">Reference proteome</keyword>